<dbReference type="AlphaFoldDB" id="A0ABD3P7Q0"/>
<protein>
    <submittedName>
        <fullName evidence="3">Uncharacterized protein</fullName>
    </submittedName>
</protein>
<feature type="compositionally biased region" description="Low complexity" evidence="2">
    <location>
        <begin position="16"/>
        <end position="27"/>
    </location>
</feature>
<feature type="coiled-coil region" evidence="1">
    <location>
        <begin position="797"/>
        <end position="831"/>
    </location>
</feature>
<feature type="region of interest" description="Disordered" evidence="2">
    <location>
        <begin position="299"/>
        <end position="335"/>
    </location>
</feature>
<feature type="region of interest" description="Disordered" evidence="2">
    <location>
        <begin position="248"/>
        <end position="268"/>
    </location>
</feature>
<reference evidence="3 4" key="1">
    <citation type="journal article" date="2020" name="G3 (Bethesda)">
        <title>Improved Reference Genome for Cyclotella cryptica CCMP332, a Model for Cell Wall Morphogenesis, Salinity Adaptation, and Lipid Production in Diatoms (Bacillariophyta).</title>
        <authorList>
            <person name="Roberts W.R."/>
            <person name="Downey K.M."/>
            <person name="Ruck E.C."/>
            <person name="Traller J.C."/>
            <person name="Alverson A.J."/>
        </authorList>
    </citation>
    <scope>NUCLEOTIDE SEQUENCE [LARGE SCALE GENOMIC DNA]</scope>
    <source>
        <strain evidence="3 4">CCMP332</strain>
    </source>
</reference>
<organism evidence="3 4">
    <name type="scientific">Cyclotella cryptica</name>
    <dbReference type="NCBI Taxonomy" id="29204"/>
    <lineage>
        <taxon>Eukaryota</taxon>
        <taxon>Sar</taxon>
        <taxon>Stramenopiles</taxon>
        <taxon>Ochrophyta</taxon>
        <taxon>Bacillariophyta</taxon>
        <taxon>Coscinodiscophyceae</taxon>
        <taxon>Thalassiosirophycidae</taxon>
        <taxon>Stephanodiscales</taxon>
        <taxon>Stephanodiscaceae</taxon>
        <taxon>Cyclotella</taxon>
    </lineage>
</organism>
<feature type="compositionally biased region" description="Polar residues" evidence="2">
    <location>
        <begin position="311"/>
        <end position="321"/>
    </location>
</feature>
<feature type="region of interest" description="Disordered" evidence="2">
    <location>
        <begin position="1"/>
        <end position="27"/>
    </location>
</feature>
<feature type="compositionally biased region" description="Acidic residues" evidence="2">
    <location>
        <begin position="603"/>
        <end position="628"/>
    </location>
</feature>
<dbReference type="EMBL" id="JABMIG020000245">
    <property type="protein sequence ID" value="KAL3784063.1"/>
    <property type="molecule type" value="Genomic_DNA"/>
</dbReference>
<keyword evidence="1" id="KW-0175">Coiled coil</keyword>
<feature type="region of interest" description="Disordered" evidence="2">
    <location>
        <begin position="164"/>
        <end position="200"/>
    </location>
</feature>
<keyword evidence="4" id="KW-1185">Reference proteome</keyword>
<feature type="compositionally biased region" description="Basic and acidic residues" evidence="2">
    <location>
        <begin position="248"/>
        <end position="257"/>
    </location>
</feature>
<evidence type="ECO:0000256" key="1">
    <source>
        <dbReference type="SAM" id="Coils"/>
    </source>
</evidence>
<accession>A0ABD3P7Q0</accession>
<sequence length="852" mass="93867">MDDNNNFDPRQLSAHQPGSTGSLSGLSLSQLSQSQGASLSFSSLSLRHQFTSDYTTIHGSSGSLGVGARGMARSLSTGMPIAGGFSGGGAAGPQSRSASGRFHNETFRFPSVPEESGVAGGSSLANSLTNGSAARSHSTSAVLGNMFARHLTFDGGGLGLYRPAHPAHHSQTAGPANGIAPFRDGSGSPEAAPTPGPSELYRLISAPVPNYPAILSRCRSHPQEACSFSLHAGCGHVYALHRLLRRDDDDDKGHRDNNNSLGDGGGQAPYEVIEGVMRACPRAVVRKQAVCEEEDFMEHNQLPQPEDHTQPQDYQSRINSTRQDDEEQNFERDPDDVRYEYPLAIAAEYSHPPPVLRLLAKATTLAPAHYRSEVFRSLDYASLSNETVRILLEEYAGCVLERGDSEVNEGDDDDCPLEKVLFWWDDPDVTGMEEDIATYPECEMKDDLCDLWEKLRMMLYAATRKTMDGYDSSKEDFKVLHLLLRIVVHGGIQNVSFPNDFTHSVLLLAKFIQRERVSMFRERDESGSLPLHIAVSGSGLLRCEMASRENLAEGDHEQIDDHPEEALQDVDMGDGGDLDERDDPPLQDDERRMPQQENHVLQDGDDDHEDADEDESGISESDMEEDNNEGSSSVSCGMEIIKLLLEQHPSSIRLYDTPTRSLPIHLVLKHNPNAIEAIDHFIQLYPKSVTMPDGEGRLPIHIALLHNSPSWERILEIAPNTLEKKDPMTGLLPFQLAALHNSTINNDGTCSEDLASSTTQELTSLTTCFRLLRMNPHLASGLAEVSAPDAHPAELRVAKLEAENKMLRERVRELESNLMQFQLLIQASKNENALKKRKSFNSMDILRPRDGV</sequence>
<dbReference type="Proteomes" id="UP001516023">
    <property type="component" value="Unassembled WGS sequence"/>
</dbReference>
<evidence type="ECO:0000313" key="4">
    <source>
        <dbReference type="Proteomes" id="UP001516023"/>
    </source>
</evidence>
<proteinExistence type="predicted"/>
<comment type="caution">
    <text evidence="3">The sequence shown here is derived from an EMBL/GenBank/DDBJ whole genome shotgun (WGS) entry which is preliminary data.</text>
</comment>
<gene>
    <name evidence="3" type="ORF">HJC23_013278</name>
</gene>
<feature type="region of interest" description="Disordered" evidence="2">
    <location>
        <begin position="567"/>
        <end position="634"/>
    </location>
</feature>
<evidence type="ECO:0000313" key="3">
    <source>
        <dbReference type="EMBL" id="KAL3784063.1"/>
    </source>
</evidence>
<evidence type="ECO:0000256" key="2">
    <source>
        <dbReference type="SAM" id="MobiDB-lite"/>
    </source>
</evidence>
<name>A0ABD3P7Q0_9STRA</name>
<feature type="compositionally biased region" description="Acidic residues" evidence="2">
    <location>
        <begin position="567"/>
        <end position="587"/>
    </location>
</feature>